<dbReference type="SUPFAM" id="SSF54292">
    <property type="entry name" value="2Fe-2S ferredoxin-like"/>
    <property type="match status" value="1"/>
</dbReference>
<dbReference type="SUPFAM" id="SSF54665">
    <property type="entry name" value="CO dehydrogenase molybdoprotein N-domain-like"/>
    <property type="match status" value="1"/>
</dbReference>
<evidence type="ECO:0000256" key="20">
    <source>
        <dbReference type="PIRSR" id="PIRSR000127-3"/>
    </source>
</evidence>
<comment type="catalytic activity">
    <reaction evidence="16">
        <text>indole-3-acetaldehyde + O2 + H2O = (indol-3-yl)acetate + H2O2 + H(+)</text>
        <dbReference type="Rhea" id="RHEA:16277"/>
        <dbReference type="ChEBI" id="CHEBI:15377"/>
        <dbReference type="ChEBI" id="CHEBI:15378"/>
        <dbReference type="ChEBI" id="CHEBI:15379"/>
        <dbReference type="ChEBI" id="CHEBI:16240"/>
        <dbReference type="ChEBI" id="CHEBI:18086"/>
        <dbReference type="ChEBI" id="CHEBI:30854"/>
        <dbReference type="EC" id="1.2.3.7"/>
    </reaction>
</comment>
<dbReference type="Proteomes" id="UP000291343">
    <property type="component" value="Unassembled WGS sequence"/>
</dbReference>
<dbReference type="InterPro" id="IPR036683">
    <property type="entry name" value="CO_DH_flav_C_dom_sf"/>
</dbReference>
<name>A0A482WPA7_LAOST</name>
<evidence type="ECO:0000256" key="1">
    <source>
        <dbReference type="ARBA" id="ARBA00001974"/>
    </source>
</evidence>
<dbReference type="Gene3D" id="1.10.150.120">
    <property type="entry name" value="[2Fe-2S]-binding domain"/>
    <property type="match status" value="1"/>
</dbReference>
<dbReference type="SMART" id="SM01008">
    <property type="entry name" value="Ald_Xan_dh_C"/>
    <property type="match status" value="1"/>
</dbReference>
<dbReference type="InterPro" id="IPR036884">
    <property type="entry name" value="2Fe-2S-bd_dom_sf"/>
</dbReference>
<feature type="binding site" evidence="19">
    <location>
        <begin position="378"/>
        <end position="382"/>
    </location>
    <ligand>
        <name>FAD</name>
        <dbReference type="ChEBI" id="CHEBI:57692"/>
    </ligand>
</feature>
<dbReference type="InterPro" id="IPR012675">
    <property type="entry name" value="Beta-grasp_dom_sf"/>
</dbReference>
<feature type="binding site" evidence="20">
    <location>
        <position position="76"/>
    </location>
    <ligand>
        <name>[2Fe-2S] cluster</name>
        <dbReference type="ChEBI" id="CHEBI:190135"/>
        <label>1</label>
    </ligand>
</feature>
<keyword evidence="12 20" id="KW-0411">Iron-sulfur</keyword>
<dbReference type="FunFam" id="3.10.20.30:FF:000012">
    <property type="entry name" value="Xanthine dehydrogenase/oxidase"/>
    <property type="match status" value="1"/>
</dbReference>
<dbReference type="Gene3D" id="3.30.365.10">
    <property type="entry name" value="Aldehyde oxidase/xanthine dehydrogenase, molybdopterin binding domain"/>
    <property type="match status" value="4"/>
</dbReference>
<dbReference type="GO" id="GO:0071949">
    <property type="term" value="F:FAD binding"/>
    <property type="evidence" value="ECO:0007669"/>
    <property type="project" value="InterPro"/>
</dbReference>
<organism evidence="23 24">
    <name type="scientific">Laodelphax striatellus</name>
    <name type="common">Small brown planthopper</name>
    <name type="synonym">Delphax striatella</name>
    <dbReference type="NCBI Taxonomy" id="195883"/>
    <lineage>
        <taxon>Eukaryota</taxon>
        <taxon>Metazoa</taxon>
        <taxon>Ecdysozoa</taxon>
        <taxon>Arthropoda</taxon>
        <taxon>Hexapoda</taxon>
        <taxon>Insecta</taxon>
        <taxon>Pterygota</taxon>
        <taxon>Neoptera</taxon>
        <taxon>Paraneoptera</taxon>
        <taxon>Hemiptera</taxon>
        <taxon>Auchenorrhyncha</taxon>
        <taxon>Fulgoroidea</taxon>
        <taxon>Delphacidae</taxon>
        <taxon>Criomorphinae</taxon>
        <taxon>Laodelphax</taxon>
    </lineage>
</organism>
<feature type="binding site" evidence="20">
    <location>
        <position position="151"/>
    </location>
    <ligand>
        <name>[2Fe-2S] cluster</name>
        <dbReference type="ChEBI" id="CHEBI:190135"/>
        <label>2</label>
    </ligand>
</feature>
<dbReference type="CDD" id="cd00207">
    <property type="entry name" value="fer2"/>
    <property type="match status" value="1"/>
</dbReference>
<feature type="active site" description="Proton acceptor" evidence="18">
    <location>
        <position position="1257"/>
    </location>
</feature>
<feature type="binding site" evidence="20">
    <location>
        <position position="791"/>
    </location>
    <ligand>
        <name>Mo-molybdopterin</name>
        <dbReference type="ChEBI" id="CHEBI:71302"/>
    </ligand>
    <ligandPart>
        <name>Mo</name>
        <dbReference type="ChEBI" id="CHEBI:28685"/>
    </ligandPart>
</feature>
<feature type="domain" description="FAD-binding PCMH-type" evidence="22">
    <location>
        <begin position="262"/>
        <end position="444"/>
    </location>
</feature>
<keyword evidence="7 20" id="KW-0001">2Fe-2S</keyword>
<dbReference type="InterPro" id="IPR008274">
    <property type="entry name" value="AldOxase/xan_DH_MoCoBD1"/>
</dbReference>
<evidence type="ECO:0000256" key="5">
    <source>
        <dbReference type="ARBA" id="ARBA00022505"/>
    </source>
</evidence>
<dbReference type="SUPFAM" id="SSF55447">
    <property type="entry name" value="CO dehydrogenase flavoprotein C-terminal domain-like"/>
    <property type="match status" value="1"/>
</dbReference>
<keyword evidence="11 20" id="KW-0408">Iron</keyword>
<dbReference type="InterPro" id="IPR037165">
    <property type="entry name" value="AldOxase/xan_DH_Mopterin-bd_sf"/>
</dbReference>
<dbReference type="Gene3D" id="3.10.20.30">
    <property type="match status" value="1"/>
</dbReference>
<comment type="caution">
    <text evidence="23">The sequence shown here is derived from an EMBL/GenBank/DDBJ whole genome shotgun (WGS) entry which is preliminary data.</text>
</comment>
<dbReference type="SUPFAM" id="SSF56003">
    <property type="entry name" value="Molybdenum cofactor-binding domain"/>
    <property type="match status" value="1"/>
</dbReference>
<comment type="cofactor">
    <cofactor evidence="1 19">
        <name>FAD</name>
        <dbReference type="ChEBI" id="CHEBI:57692"/>
    </cofactor>
</comment>
<dbReference type="FunFam" id="3.30.365.10:FF:000001">
    <property type="entry name" value="Xanthine dehydrogenase oxidase"/>
    <property type="match status" value="1"/>
</dbReference>
<keyword evidence="5 20" id="KW-0500">Molybdenum</keyword>
<evidence type="ECO:0000256" key="16">
    <source>
        <dbReference type="ARBA" id="ARBA00052415"/>
    </source>
</evidence>
<dbReference type="InterPro" id="IPR006058">
    <property type="entry name" value="2Fe2S_fd_BS"/>
</dbReference>
<dbReference type="InterPro" id="IPR016208">
    <property type="entry name" value="Ald_Oxase/xanthine_DH-like"/>
</dbReference>
<dbReference type="PIRSF" id="PIRSF000127">
    <property type="entry name" value="Xanthine_DH"/>
    <property type="match status" value="1"/>
</dbReference>
<dbReference type="PROSITE" id="PS51085">
    <property type="entry name" value="2FE2S_FER_2"/>
    <property type="match status" value="1"/>
</dbReference>
<dbReference type="PROSITE" id="PS00197">
    <property type="entry name" value="2FE2S_FER_1"/>
    <property type="match status" value="1"/>
</dbReference>
<dbReference type="Pfam" id="PF01799">
    <property type="entry name" value="Fer2_2"/>
    <property type="match status" value="1"/>
</dbReference>
<dbReference type="InterPro" id="IPR036010">
    <property type="entry name" value="2Fe-2S_ferredoxin-like_sf"/>
</dbReference>
<dbReference type="Pfam" id="PF00111">
    <property type="entry name" value="Fer2"/>
    <property type="match status" value="1"/>
</dbReference>
<dbReference type="Pfam" id="PF02738">
    <property type="entry name" value="MoCoBD_1"/>
    <property type="match status" value="1"/>
</dbReference>
<dbReference type="GO" id="GO:0005506">
    <property type="term" value="F:iron ion binding"/>
    <property type="evidence" value="ECO:0007669"/>
    <property type="project" value="InterPro"/>
</dbReference>
<dbReference type="Pfam" id="PF00941">
    <property type="entry name" value="FAD_binding_5"/>
    <property type="match status" value="1"/>
</dbReference>
<dbReference type="Gene3D" id="3.30.390.50">
    <property type="entry name" value="CO dehydrogenase flavoprotein, C-terminal domain"/>
    <property type="match status" value="1"/>
</dbReference>
<evidence type="ECO:0000256" key="8">
    <source>
        <dbReference type="ARBA" id="ARBA00022723"/>
    </source>
</evidence>
<dbReference type="SUPFAM" id="SSF56176">
    <property type="entry name" value="FAD-binding/transporter-associated domain-like"/>
    <property type="match status" value="1"/>
</dbReference>
<comment type="similarity">
    <text evidence="3">Belongs to the xanthine dehydrogenase family.</text>
</comment>
<dbReference type="PROSITE" id="PS51387">
    <property type="entry name" value="FAD_PCMH"/>
    <property type="match status" value="1"/>
</dbReference>
<evidence type="ECO:0000256" key="4">
    <source>
        <dbReference type="ARBA" id="ARBA00011738"/>
    </source>
</evidence>
<keyword evidence="13" id="KW-0520">NAD</keyword>
<comment type="subunit">
    <text evidence="4">Homodimer.</text>
</comment>
<evidence type="ECO:0000256" key="15">
    <source>
        <dbReference type="ARBA" id="ARBA00034078"/>
    </source>
</evidence>
<dbReference type="PANTHER" id="PTHR11908:SF132">
    <property type="entry name" value="ALDEHYDE OXIDASE 1-RELATED"/>
    <property type="match status" value="1"/>
</dbReference>
<dbReference type="Pfam" id="PF03450">
    <property type="entry name" value="CO_deh_flav_C"/>
    <property type="match status" value="1"/>
</dbReference>
<dbReference type="InterPro" id="IPR046867">
    <property type="entry name" value="AldOxase/xan_DH_MoCoBD2"/>
</dbReference>
<evidence type="ECO:0000256" key="12">
    <source>
        <dbReference type="ARBA" id="ARBA00023014"/>
    </source>
</evidence>
<dbReference type="EMBL" id="QKKF02028860">
    <property type="protein sequence ID" value="RZF35328.1"/>
    <property type="molecule type" value="Genomic_DNA"/>
</dbReference>
<evidence type="ECO:0000256" key="14">
    <source>
        <dbReference type="ARBA" id="ARBA00023140"/>
    </source>
</evidence>
<reference evidence="23 24" key="1">
    <citation type="journal article" date="2017" name="Gigascience">
        <title>Genome sequence of the small brown planthopper, Laodelphax striatellus.</title>
        <authorList>
            <person name="Zhu J."/>
            <person name="Jiang F."/>
            <person name="Wang X."/>
            <person name="Yang P."/>
            <person name="Bao Y."/>
            <person name="Zhao W."/>
            <person name="Wang W."/>
            <person name="Lu H."/>
            <person name="Wang Q."/>
            <person name="Cui N."/>
            <person name="Li J."/>
            <person name="Chen X."/>
            <person name="Luo L."/>
            <person name="Yu J."/>
            <person name="Kang L."/>
            <person name="Cui F."/>
        </authorList>
    </citation>
    <scope>NUCLEOTIDE SEQUENCE [LARGE SCALE GENOMIC DNA]</scope>
    <source>
        <strain evidence="23">Lst14</strain>
    </source>
</reference>
<keyword evidence="14" id="KW-0576">Peroxisome</keyword>
<sequence length="1312" mass="144975">MMDYVDPVVFTINGKVHKVSVDVPIETSLNTFIRDYAGLKATKFMCLEGGCGSCIVTARIENPSTKKTTSYAVNSCLVLVHSCHGWAITTNEGIGDRFKGYNKVQSALAKFNGSQCGYCSSGMVMNMHSLLESGKKPTKEDVEQSFGGNICRCTGYRPILDAFTSLASNGSKTCSRNICDIEDIIKNCGEEDKDSCEGANCSSFSSTDDSLCEETHEKYITKENTEEKEEFYDEEEEEEDYESNFENDFVELALAPQNLKMKDKSGKEFYYVVTKKEIFELLDMVGNKTYELLSGGTAKGVYKDDAKPQVYIDITKVSELRKISVTGVLELGANLTLTETLNLFLSIPKQRPAEFGYTSVLADHINKIANVPVRNLGSLAGNLSIKHRHQEFRSDVFLIFETVGAKLRIEDSKGVSRVVSLPEYLKINMNKAIIVSVCLPSLNQKQYYLKTYKISKRTQNAISYVNAGFLFQLDREKKCRVMSKPSIVFGGISKTFIHASNTEKYLLGKNLLDNKTLQGALTILSNEVNPDVDVLDASTSYRKGLAIILFYKFVLSLLPSSSSIYSSGGTLLKRPLSTGSVKYDTNDKLAPVTKPIPKLEIELQCSGELQYANDMPNIEGQRYCAFVISTVAKAKLKSIDASKIIKQPGVYAFYTAKDIPGKNTYQLPLNTSTQYESLLADGKVEYAGQPIGLVVAETMRLAEHAASQVKVEYSDVKPPILSVKEILSKGPKENIIPRGEIPATAKKNNVKHIVKGTVEVEKQYHFPLEPQTCVCVPTNGGQCMNVYSSTQWPQITQFAVALALGIPVNRIYVKVRAVGGGFGFKFSRANLPATACAVAAYLQQKPVRMVMTIESMMRAIGKRFPLLLQYEAGVDDDGLIQYMNISFYEDVGITINDENVSAVLVYLPGPYDSSTWDRKGFAVKTDSASNCYCRAPGSTESTASVETIMEHISKVVKKDPFSVRLKNIIKPVASDLFKTLKVSSDYDKRKEAIEKFNSENRWKKKGLSIITAGYSKIPFNLYNSAISIYELDGTVAISHGGIEVGQGINTKVAQVAAYTLGIDIKLIKIYPTNTFVSPNNVWTGNSQTSEAVCSATVNCCKIILDRLDPIKSKLKNPTWLELIQAAYNANVDLHASSSWKAQDSQIYFVDGVCVSEVELDILTGQHLINRVDIIQDSGQSLNPLLDVGQVHGAFVMGLGYYLLEELIYNPKTGLLLTDRTWNYTPPGALDIPVDFRVALTKKTDTPAAIFGSKAVGEPPLLLSASFLIAFRNALESARKDAGVKEEWFDIKPPLTPEFTFQYCANSIKQYRI</sequence>
<keyword evidence="6" id="KW-0285">Flavoprotein</keyword>
<dbReference type="InterPro" id="IPR016166">
    <property type="entry name" value="FAD-bd_PCMH"/>
</dbReference>
<evidence type="ECO:0000256" key="13">
    <source>
        <dbReference type="ARBA" id="ARBA00023027"/>
    </source>
</evidence>
<keyword evidence="24" id="KW-1185">Reference proteome</keyword>
<keyword evidence="10" id="KW-0560">Oxidoreductase</keyword>
<comment type="cofactor">
    <cofactor evidence="20">
        <name>[2Fe-2S] cluster</name>
        <dbReference type="ChEBI" id="CHEBI:190135"/>
    </cofactor>
    <text evidence="20">Binds 2 [2Fe-2S] clusters.</text>
</comment>
<keyword evidence="9 19" id="KW-0274">FAD</keyword>
<dbReference type="InterPro" id="IPR016169">
    <property type="entry name" value="FAD-bd_PCMH_sub2"/>
</dbReference>
<evidence type="ECO:0000256" key="17">
    <source>
        <dbReference type="ARBA" id="ARBA00072265"/>
    </source>
</evidence>
<dbReference type="InParanoid" id="A0A482WPA7"/>
<dbReference type="InterPro" id="IPR000674">
    <property type="entry name" value="Ald_Oxase/Xan_DH_a/b"/>
</dbReference>
<dbReference type="GO" id="GO:0051537">
    <property type="term" value="F:2 iron, 2 sulfur cluster binding"/>
    <property type="evidence" value="ECO:0007669"/>
    <property type="project" value="UniProtKB-KW"/>
</dbReference>
<feature type="binding site" evidence="20">
    <location>
        <position position="46"/>
    </location>
    <ligand>
        <name>[2Fe-2S] cluster</name>
        <dbReference type="ChEBI" id="CHEBI:190135"/>
        <label>1</label>
    </ligand>
</feature>
<comment type="cofactor">
    <cofactor evidence="20">
        <name>Mo-molybdopterin</name>
        <dbReference type="ChEBI" id="CHEBI:71302"/>
    </cofactor>
    <text evidence="20">Binds 1 Mo-molybdopterin (Mo-MPT) cofactor per subunit.</text>
</comment>
<dbReference type="FunFam" id="3.30.390.50:FF:000003">
    <property type="entry name" value="Aldehyde oxidase1"/>
    <property type="match status" value="1"/>
</dbReference>
<dbReference type="SUPFAM" id="SSF47741">
    <property type="entry name" value="CO dehydrogenase ISP C-domain like"/>
    <property type="match status" value="1"/>
</dbReference>
<feature type="binding site" evidence="20">
    <location>
        <position position="116"/>
    </location>
    <ligand>
        <name>[2Fe-2S] cluster</name>
        <dbReference type="ChEBI" id="CHEBI:190135"/>
        <label>2</label>
    </ligand>
</feature>
<dbReference type="InterPro" id="IPR036318">
    <property type="entry name" value="FAD-bd_PCMH-like_sf"/>
</dbReference>
<feature type="binding site" evidence="20">
    <location>
        <position position="934"/>
    </location>
    <ligand>
        <name>Mo-molybdopterin</name>
        <dbReference type="ChEBI" id="CHEBI:71302"/>
    </ligand>
    <ligandPart>
        <name>Mo</name>
        <dbReference type="ChEBI" id="CHEBI:28685"/>
    </ligandPart>
</feature>
<protein>
    <recommendedName>
        <fullName evidence="17">Indole-3-acetaldehyde oxidase</fullName>
    </recommendedName>
</protein>
<dbReference type="OrthoDB" id="8300278at2759"/>
<evidence type="ECO:0000256" key="19">
    <source>
        <dbReference type="PIRSR" id="PIRSR000127-2"/>
    </source>
</evidence>
<dbReference type="InterPro" id="IPR001041">
    <property type="entry name" value="2Fe-2S_ferredoxin-type"/>
</dbReference>
<feature type="binding site" evidence="20">
    <location>
        <position position="119"/>
    </location>
    <ligand>
        <name>[2Fe-2S] cluster</name>
        <dbReference type="ChEBI" id="CHEBI:190135"/>
        <label>2</label>
    </ligand>
</feature>
<evidence type="ECO:0000256" key="11">
    <source>
        <dbReference type="ARBA" id="ARBA00023004"/>
    </source>
</evidence>
<dbReference type="Pfam" id="PF01315">
    <property type="entry name" value="Ald_Xan_dh_C"/>
    <property type="match status" value="1"/>
</dbReference>
<dbReference type="GO" id="GO:0005777">
    <property type="term" value="C:peroxisome"/>
    <property type="evidence" value="ECO:0007669"/>
    <property type="project" value="UniProtKB-SubCell"/>
</dbReference>
<feature type="binding site" evidence="20">
    <location>
        <position position="153"/>
    </location>
    <ligand>
        <name>[2Fe-2S] cluster</name>
        <dbReference type="ChEBI" id="CHEBI:190135"/>
        <label>2</label>
    </ligand>
</feature>
<dbReference type="SMR" id="A0A482WPA7"/>
<evidence type="ECO:0000313" key="24">
    <source>
        <dbReference type="Proteomes" id="UP000291343"/>
    </source>
</evidence>
<feature type="binding site" evidence="20">
    <location>
        <position position="822"/>
    </location>
    <ligand>
        <name>Mo-molybdopterin</name>
        <dbReference type="ChEBI" id="CHEBI:71302"/>
    </ligand>
    <ligandPart>
        <name>Mo</name>
        <dbReference type="ChEBI" id="CHEBI:28685"/>
    </ligandPart>
</feature>
<feature type="binding site" evidence="20">
    <location>
        <position position="51"/>
    </location>
    <ligand>
        <name>[2Fe-2S] cluster</name>
        <dbReference type="ChEBI" id="CHEBI:190135"/>
        <label>1</label>
    </ligand>
</feature>
<dbReference type="Pfam" id="PF20256">
    <property type="entry name" value="MoCoBD_2"/>
    <property type="match status" value="1"/>
</dbReference>
<feature type="binding site" evidence="19">
    <location>
        <position position="453"/>
    </location>
    <ligand>
        <name>FAD</name>
        <dbReference type="ChEBI" id="CHEBI:57692"/>
    </ligand>
</feature>
<evidence type="ECO:0000256" key="18">
    <source>
        <dbReference type="PIRSR" id="PIRSR000127-1"/>
    </source>
</evidence>
<dbReference type="GO" id="GO:0050302">
    <property type="term" value="F:indole-3-acetaldehyde oxidase activity"/>
    <property type="evidence" value="ECO:0007669"/>
    <property type="project" value="UniProtKB-EC"/>
</dbReference>
<dbReference type="InterPro" id="IPR005107">
    <property type="entry name" value="CO_DH_flav_C"/>
</dbReference>
<evidence type="ECO:0000256" key="7">
    <source>
        <dbReference type="ARBA" id="ARBA00022714"/>
    </source>
</evidence>
<comment type="subcellular location">
    <subcellularLocation>
        <location evidence="2">Peroxisome</location>
    </subcellularLocation>
</comment>
<dbReference type="Gene3D" id="3.90.1170.50">
    <property type="entry name" value="Aldehyde oxidase/xanthine dehydrogenase, a/b hammerhead"/>
    <property type="match status" value="1"/>
</dbReference>
<keyword evidence="8 20" id="KW-0479">Metal-binding</keyword>
<dbReference type="FunCoup" id="A0A482WPA7">
    <property type="interactions" value="169"/>
</dbReference>
<dbReference type="InterPro" id="IPR036856">
    <property type="entry name" value="Ald_Oxase/Xan_DH_a/b_sf"/>
</dbReference>
<evidence type="ECO:0000256" key="2">
    <source>
        <dbReference type="ARBA" id="ARBA00004275"/>
    </source>
</evidence>
<evidence type="ECO:0000313" key="23">
    <source>
        <dbReference type="EMBL" id="RZF35328.1"/>
    </source>
</evidence>
<evidence type="ECO:0000256" key="10">
    <source>
        <dbReference type="ARBA" id="ARBA00023002"/>
    </source>
</evidence>
<dbReference type="FunFam" id="3.30.365.10:FF:000008">
    <property type="entry name" value="Aldehyde oxidase1"/>
    <property type="match status" value="1"/>
</dbReference>
<dbReference type="InterPro" id="IPR002346">
    <property type="entry name" value="Mopterin_DH_FAD-bd"/>
</dbReference>
<evidence type="ECO:0000256" key="9">
    <source>
        <dbReference type="ARBA" id="ARBA00022827"/>
    </source>
</evidence>
<proteinExistence type="inferred from homology"/>
<accession>A0A482WPA7</accession>
<dbReference type="FunFam" id="3.30.465.10:FF:000013">
    <property type="entry name" value="Aldehyde oxidase"/>
    <property type="match status" value="1"/>
</dbReference>
<dbReference type="PANTHER" id="PTHR11908">
    <property type="entry name" value="XANTHINE DEHYDROGENASE"/>
    <property type="match status" value="1"/>
</dbReference>
<dbReference type="Gene3D" id="3.30.465.10">
    <property type="match status" value="1"/>
</dbReference>
<feature type="domain" description="2Fe-2S ferredoxin-type" evidence="21">
    <location>
        <begin position="6"/>
        <end position="94"/>
    </location>
</feature>
<dbReference type="STRING" id="195883.A0A482WPA7"/>
<evidence type="ECO:0000256" key="3">
    <source>
        <dbReference type="ARBA" id="ARBA00006849"/>
    </source>
</evidence>
<evidence type="ECO:0000259" key="22">
    <source>
        <dbReference type="PROSITE" id="PS51387"/>
    </source>
</evidence>
<dbReference type="InterPro" id="IPR002888">
    <property type="entry name" value="2Fe-2S-bd"/>
</dbReference>
<gene>
    <name evidence="23" type="ORF">LSTR_LSTR003768</name>
</gene>
<evidence type="ECO:0000256" key="6">
    <source>
        <dbReference type="ARBA" id="ARBA00022630"/>
    </source>
</evidence>
<comment type="cofactor">
    <cofactor evidence="15">
        <name>[2Fe-2S] cluster</name>
        <dbReference type="ChEBI" id="CHEBI:190135"/>
    </cofactor>
</comment>
<evidence type="ECO:0000259" key="21">
    <source>
        <dbReference type="PROSITE" id="PS51085"/>
    </source>
</evidence>
<dbReference type="SMART" id="SM01092">
    <property type="entry name" value="CO_deh_flav_C"/>
    <property type="match status" value="1"/>
</dbReference>
<feature type="binding site" evidence="20">
    <location>
        <position position="54"/>
    </location>
    <ligand>
        <name>[2Fe-2S] cluster</name>
        <dbReference type="ChEBI" id="CHEBI:190135"/>
        <label>1</label>
    </ligand>
</feature>